<gene>
    <name evidence="3" type="ORF">UFOPK2254_00066</name>
    <name evidence="4" type="ORF">UFOPK2646_00149</name>
    <name evidence="5" type="ORF">UFOPK2907_00508</name>
    <name evidence="6" type="ORF">UFOPK3197_00362</name>
    <name evidence="7" type="ORF">UFOPK3707_00187</name>
    <name evidence="8" type="ORF">UFOPK3937_00325</name>
    <name evidence="9" type="ORF">UFOPK4265_00078</name>
    <name evidence="10" type="ORF">UFOPK4401_00908</name>
</gene>
<dbReference type="EMBL" id="CAEZZR010000035">
    <property type="protein sequence ID" value="CAB4770230.1"/>
    <property type="molecule type" value="Genomic_DNA"/>
</dbReference>
<dbReference type="PROSITE" id="PS00061">
    <property type="entry name" value="ADH_SHORT"/>
    <property type="match status" value="1"/>
</dbReference>
<dbReference type="EMBL" id="CAFBRB010000097">
    <property type="protein sequence ID" value="CAB5076225.1"/>
    <property type="molecule type" value="Genomic_DNA"/>
</dbReference>
<proteinExistence type="inferred from homology"/>
<dbReference type="Gene3D" id="3.40.50.720">
    <property type="entry name" value="NAD(P)-binding Rossmann-like Domain"/>
    <property type="match status" value="1"/>
</dbReference>
<dbReference type="InterPro" id="IPR020904">
    <property type="entry name" value="Sc_DH/Rdtase_CS"/>
</dbReference>
<sequence>MKLANNHIFVTGGSKGIGKAIVRDCAEAGAKVSFVDIDVPAGEAFAKEMRDAGFPVAFAEADVTDFQALERAYKSLVAQFGEVTGVVNNAGVNSYADPVTMTDEEWDAFFAVDMKAIWLTAKLALPAMRIAKKGAIVIIGSIHGRLTFPNFFPYGAAKSAVLGLMKSLGVDEGQHNIRTNTVAPGYVLTPLTQGWLDAEVGRTERSLSIQPMGRMGEPHEIAKVVSFLLSDDASFVNASDWAVDGGLSARSA</sequence>
<dbReference type="InterPro" id="IPR002347">
    <property type="entry name" value="SDR_fam"/>
</dbReference>
<dbReference type="PRINTS" id="PR00081">
    <property type="entry name" value="GDHRDH"/>
</dbReference>
<dbReference type="EMBL" id="CAFBQK010000005">
    <property type="protein sequence ID" value="CAB5045895.1"/>
    <property type="molecule type" value="Genomic_DNA"/>
</dbReference>
<dbReference type="GO" id="GO:0016491">
    <property type="term" value="F:oxidoreductase activity"/>
    <property type="evidence" value="ECO:0007669"/>
    <property type="project" value="UniProtKB-KW"/>
</dbReference>
<dbReference type="SUPFAM" id="SSF51735">
    <property type="entry name" value="NAD(P)-binding Rossmann-fold domains"/>
    <property type="match status" value="1"/>
</dbReference>
<evidence type="ECO:0000256" key="2">
    <source>
        <dbReference type="ARBA" id="ARBA00023002"/>
    </source>
</evidence>
<protein>
    <submittedName>
        <fullName evidence="5">Unannotated protein</fullName>
    </submittedName>
</protein>
<comment type="similarity">
    <text evidence="1">Belongs to the short-chain dehydrogenases/reductases (SDR) family.</text>
</comment>
<dbReference type="EMBL" id="CAFBMY010000016">
    <property type="protein sequence ID" value="CAB4917726.1"/>
    <property type="molecule type" value="Genomic_DNA"/>
</dbReference>
<evidence type="ECO:0000256" key="1">
    <source>
        <dbReference type="ARBA" id="ARBA00006484"/>
    </source>
</evidence>
<evidence type="ECO:0000313" key="7">
    <source>
        <dbReference type="EMBL" id="CAB4917726.1"/>
    </source>
</evidence>
<reference evidence="5" key="1">
    <citation type="submission" date="2020-05" db="EMBL/GenBank/DDBJ databases">
        <authorList>
            <person name="Chiriac C."/>
            <person name="Salcher M."/>
            <person name="Ghai R."/>
            <person name="Kavagutti S V."/>
        </authorList>
    </citation>
    <scope>NUCLEOTIDE SEQUENCE</scope>
</reference>
<organism evidence="5">
    <name type="scientific">freshwater metagenome</name>
    <dbReference type="NCBI Taxonomy" id="449393"/>
    <lineage>
        <taxon>unclassified sequences</taxon>
        <taxon>metagenomes</taxon>
        <taxon>ecological metagenomes</taxon>
    </lineage>
</organism>
<dbReference type="PANTHER" id="PTHR24321">
    <property type="entry name" value="DEHYDROGENASES, SHORT CHAIN"/>
    <property type="match status" value="1"/>
</dbReference>
<dbReference type="EMBL" id="CAEZYB010000009">
    <property type="protein sequence ID" value="CAB4695442.1"/>
    <property type="molecule type" value="Genomic_DNA"/>
</dbReference>
<dbReference type="AlphaFoldDB" id="A0A6J6VDH3"/>
<evidence type="ECO:0000313" key="9">
    <source>
        <dbReference type="EMBL" id="CAB5045895.1"/>
    </source>
</evidence>
<evidence type="ECO:0000313" key="5">
    <source>
        <dbReference type="EMBL" id="CAB4770230.1"/>
    </source>
</evidence>
<dbReference type="EMBL" id="CAFABI010000026">
    <property type="protein sequence ID" value="CAB4823633.1"/>
    <property type="molecule type" value="Genomic_DNA"/>
</dbReference>
<keyword evidence="2" id="KW-0560">Oxidoreductase</keyword>
<evidence type="ECO:0000313" key="6">
    <source>
        <dbReference type="EMBL" id="CAB4823633.1"/>
    </source>
</evidence>
<dbReference type="FunFam" id="3.40.50.720:FF:000084">
    <property type="entry name" value="Short-chain dehydrogenase reductase"/>
    <property type="match status" value="1"/>
</dbReference>
<dbReference type="EMBL" id="CAFBOJ010000022">
    <property type="protein sequence ID" value="CAB4973804.1"/>
    <property type="molecule type" value="Genomic_DNA"/>
</dbReference>
<evidence type="ECO:0000313" key="3">
    <source>
        <dbReference type="EMBL" id="CAB4649636.1"/>
    </source>
</evidence>
<evidence type="ECO:0000313" key="10">
    <source>
        <dbReference type="EMBL" id="CAB5076225.1"/>
    </source>
</evidence>
<dbReference type="EMBL" id="CAEZWO010000003">
    <property type="protein sequence ID" value="CAB4649636.1"/>
    <property type="molecule type" value="Genomic_DNA"/>
</dbReference>
<evidence type="ECO:0000313" key="4">
    <source>
        <dbReference type="EMBL" id="CAB4695442.1"/>
    </source>
</evidence>
<dbReference type="Pfam" id="PF13561">
    <property type="entry name" value="adh_short_C2"/>
    <property type="match status" value="1"/>
</dbReference>
<dbReference type="InterPro" id="IPR036291">
    <property type="entry name" value="NAD(P)-bd_dom_sf"/>
</dbReference>
<evidence type="ECO:0000313" key="8">
    <source>
        <dbReference type="EMBL" id="CAB4973804.1"/>
    </source>
</evidence>
<dbReference type="CDD" id="cd05233">
    <property type="entry name" value="SDR_c"/>
    <property type="match status" value="1"/>
</dbReference>
<accession>A0A6J6VDH3</accession>
<dbReference type="PANTHER" id="PTHR24321:SF8">
    <property type="entry name" value="ESTRADIOL 17-BETA-DEHYDROGENASE 8-RELATED"/>
    <property type="match status" value="1"/>
</dbReference>
<dbReference type="PRINTS" id="PR00080">
    <property type="entry name" value="SDRFAMILY"/>
</dbReference>
<name>A0A6J6VDH3_9ZZZZ</name>